<comment type="caution">
    <text evidence="5">The sequence shown here is derived from an EMBL/GenBank/DDBJ whole genome shotgun (WGS) entry which is preliminary data.</text>
</comment>
<dbReference type="SUPFAM" id="SSF51261">
    <property type="entry name" value="Duplicated hybrid motif"/>
    <property type="match status" value="1"/>
</dbReference>
<organism evidence="5 6">
    <name type="scientific">Robertmurraya beringensis</name>
    <dbReference type="NCBI Taxonomy" id="641660"/>
    <lineage>
        <taxon>Bacteria</taxon>
        <taxon>Bacillati</taxon>
        <taxon>Bacillota</taxon>
        <taxon>Bacilli</taxon>
        <taxon>Bacillales</taxon>
        <taxon>Bacillaceae</taxon>
        <taxon>Robertmurraya</taxon>
    </lineage>
</organism>
<proteinExistence type="predicted"/>
<keyword evidence="6" id="KW-1185">Reference proteome</keyword>
<dbReference type="InterPro" id="IPR057309">
    <property type="entry name" value="PcsB_CC"/>
</dbReference>
<dbReference type="Pfam" id="PF01551">
    <property type="entry name" value="Peptidase_M23"/>
    <property type="match status" value="1"/>
</dbReference>
<keyword evidence="5" id="KW-0378">Hydrolase</keyword>
<evidence type="ECO:0000259" key="4">
    <source>
        <dbReference type="Pfam" id="PF24568"/>
    </source>
</evidence>
<keyword evidence="1" id="KW-0732">Signal</keyword>
<dbReference type="Gene3D" id="2.70.70.10">
    <property type="entry name" value="Glucose Permease (Domain IIA)"/>
    <property type="match status" value="1"/>
</dbReference>
<reference evidence="5 6" key="1">
    <citation type="submission" date="2024-09" db="EMBL/GenBank/DDBJ databases">
        <authorList>
            <person name="Sun Q."/>
            <person name="Mori K."/>
        </authorList>
    </citation>
    <scope>NUCLEOTIDE SEQUENCE [LARGE SCALE GENOMIC DNA]</scope>
    <source>
        <strain evidence="5 6">CGMCC 1.9126</strain>
    </source>
</reference>
<feature type="compositionally biased region" description="Low complexity" evidence="2">
    <location>
        <begin position="267"/>
        <end position="299"/>
    </location>
</feature>
<dbReference type="CDD" id="cd12797">
    <property type="entry name" value="M23_peptidase"/>
    <property type="match status" value="1"/>
</dbReference>
<accession>A0ABV6KW77</accession>
<dbReference type="PANTHER" id="PTHR21666:SF270">
    <property type="entry name" value="MUREIN HYDROLASE ACTIVATOR ENVC"/>
    <property type="match status" value="1"/>
</dbReference>
<dbReference type="PANTHER" id="PTHR21666">
    <property type="entry name" value="PEPTIDASE-RELATED"/>
    <property type="match status" value="1"/>
</dbReference>
<dbReference type="InterPro" id="IPR011055">
    <property type="entry name" value="Dup_hybrid_motif"/>
</dbReference>
<dbReference type="RefSeq" id="WP_340906670.1">
    <property type="nucleotide sequence ID" value="NZ_JBHLUU010000095.1"/>
</dbReference>
<evidence type="ECO:0000256" key="2">
    <source>
        <dbReference type="SAM" id="MobiDB-lite"/>
    </source>
</evidence>
<sequence>MKNTILSVSVLSLISLGVTLSESPIKALAETTKIEDLKEEKGEIDSKQNSVESEIDETEEKVNSLKSEQAKLDAEIKELDSSITKAEEQMLAKQKEISETETQIAALKEEIKVLEERIAKRNELLKNRARSFQENGSMISYIDVLTGARDFSEFIDRVELVATLMEADRDILREHKADKDQLETSKRDLEKKAESLQVMLKEIETLKQNLNTQKEEKDKLMASLQLEEEELENYKMNLEEEAQLLSSQESAIQKAIELEKKNQAAKQAQNAVSSGGGTSASAPATSAPSVSAPPVSNGSFTRPTSGVLTSGFGSRWGANHFGVDIAQKGTVPVVSAADGVVMNSYYSSSYGNVVFISHSIEGQVYTTVYAHMSSRLVSTGQTVSKGQQIGYQGNTGQSFGQHLHFELHKGSWNAGKTNAINPIGIVPL</sequence>
<feature type="domain" description="M23ase beta-sheet core" evidence="3">
    <location>
        <begin position="319"/>
        <end position="416"/>
    </location>
</feature>
<gene>
    <name evidence="5" type="ORF">ACFFHF_13210</name>
</gene>
<dbReference type="InterPro" id="IPR016047">
    <property type="entry name" value="M23ase_b-sheet_dom"/>
</dbReference>
<dbReference type="GO" id="GO:0016787">
    <property type="term" value="F:hydrolase activity"/>
    <property type="evidence" value="ECO:0007669"/>
    <property type="project" value="UniProtKB-KW"/>
</dbReference>
<dbReference type="Gene3D" id="6.10.250.3150">
    <property type="match status" value="1"/>
</dbReference>
<feature type="domain" description="Peptidoglycan hydrolase PcsB coiled-coil" evidence="4">
    <location>
        <begin position="111"/>
        <end position="184"/>
    </location>
</feature>
<dbReference type="Proteomes" id="UP001589738">
    <property type="component" value="Unassembled WGS sequence"/>
</dbReference>
<protein>
    <submittedName>
        <fullName evidence="5">Murein hydrolase activator EnvC family protein</fullName>
    </submittedName>
</protein>
<feature type="region of interest" description="Disordered" evidence="2">
    <location>
        <begin position="39"/>
        <end position="63"/>
    </location>
</feature>
<name>A0ABV6KW77_9BACI</name>
<evidence type="ECO:0000259" key="3">
    <source>
        <dbReference type="Pfam" id="PF01551"/>
    </source>
</evidence>
<evidence type="ECO:0000313" key="5">
    <source>
        <dbReference type="EMBL" id="MFC0476191.1"/>
    </source>
</evidence>
<dbReference type="InterPro" id="IPR050570">
    <property type="entry name" value="Cell_wall_metabolism_enzyme"/>
</dbReference>
<dbReference type="EMBL" id="JBHLUU010000095">
    <property type="protein sequence ID" value="MFC0476191.1"/>
    <property type="molecule type" value="Genomic_DNA"/>
</dbReference>
<dbReference type="Pfam" id="PF24568">
    <property type="entry name" value="CC_PcsB"/>
    <property type="match status" value="1"/>
</dbReference>
<feature type="region of interest" description="Disordered" evidence="2">
    <location>
        <begin position="267"/>
        <end position="302"/>
    </location>
</feature>
<evidence type="ECO:0000256" key="1">
    <source>
        <dbReference type="ARBA" id="ARBA00022729"/>
    </source>
</evidence>
<evidence type="ECO:0000313" key="6">
    <source>
        <dbReference type="Proteomes" id="UP001589738"/>
    </source>
</evidence>